<keyword evidence="3" id="KW-1185">Reference proteome</keyword>
<protein>
    <submittedName>
        <fullName evidence="2">Uncharacterized protein</fullName>
    </submittedName>
</protein>
<evidence type="ECO:0000256" key="1">
    <source>
        <dbReference type="SAM" id="SignalP"/>
    </source>
</evidence>
<proteinExistence type="predicted"/>
<dbReference type="RefSeq" id="WP_263540667.1">
    <property type="nucleotide sequence ID" value="NZ_JAOVZO020000020.1"/>
</dbReference>
<dbReference type="AlphaFoldDB" id="A0A9X4BK88"/>
<dbReference type="PROSITE" id="PS51257">
    <property type="entry name" value="PROKAR_LIPOPROTEIN"/>
    <property type="match status" value="1"/>
</dbReference>
<comment type="caution">
    <text evidence="2">The sequence shown here is derived from an EMBL/GenBank/DDBJ whole genome shotgun (WGS) entry which is preliminary data.</text>
</comment>
<reference evidence="2" key="1">
    <citation type="submission" date="2023-02" db="EMBL/GenBank/DDBJ databases">
        <title>Tahibacter soli sp. nov. isolated from soil.</title>
        <authorList>
            <person name="Baek J.H."/>
            <person name="Lee J.K."/>
            <person name="Choi D.G."/>
            <person name="Jeon C.O."/>
        </authorList>
    </citation>
    <scope>NUCLEOTIDE SEQUENCE</scope>
    <source>
        <strain evidence="2">BL</strain>
    </source>
</reference>
<evidence type="ECO:0000313" key="3">
    <source>
        <dbReference type="Proteomes" id="UP001139971"/>
    </source>
</evidence>
<dbReference type="EMBL" id="JAOVZO020000020">
    <property type="protein sequence ID" value="MDC8015478.1"/>
    <property type="molecule type" value="Genomic_DNA"/>
</dbReference>
<evidence type="ECO:0000313" key="2">
    <source>
        <dbReference type="EMBL" id="MDC8015478.1"/>
    </source>
</evidence>
<feature type="chain" id="PRO_5040863128" evidence="1">
    <location>
        <begin position="28"/>
        <end position="167"/>
    </location>
</feature>
<gene>
    <name evidence="2" type="ORF">OD750_023375</name>
</gene>
<keyword evidence="1" id="KW-0732">Signal</keyword>
<organism evidence="2 3">
    <name type="scientific">Tahibacter soli</name>
    <dbReference type="NCBI Taxonomy" id="2983605"/>
    <lineage>
        <taxon>Bacteria</taxon>
        <taxon>Pseudomonadati</taxon>
        <taxon>Pseudomonadota</taxon>
        <taxon>Gammaproteobacteria</taxon>
        <taxon>Lysobacterales</taxon>
        <taxon>Rhodanobacteraceae</taxon>
        <taxon>Tahibacter</taxon>
    </lineage>
</organism>
<dbReference type="Proteomes" id="UP001139971">
    <property type="component" value="Unassembled WGS sequence"/>
</dbReference>
<accession>A0A9X4BK88</accession>
<sequence length="167" mass="17811">MTYDRAIRGFFVGLLASLAAACAHAGAAPGEPAMASIETTYAQLPVQLCLDADAATWQALRSGARRLALHVRHHTPSARYSPTLTVRLAGDAGSRRDIETLTLGVDNVGESGPVPQHFLIDLASVLPPSRDGERVCVEIDVDRIDAQDDALAQRRVTISADWRAAGK</sequence>
<feature type="signal peptide" evidence="1">
    <location>
        <begin position="1"/>
        <end position="27"/>
    </location>
</feature>
<name>A0A9X4BK88_9GAMM</name>